<keyword evidence="2" id="KW-0808">Transferase</keyword>
<dbReference type="InterPro" id="IPR032098">
    <property type="entry name" value="Acyltransf_C"/>
</dbReference>
<protein>
    <recommendedName>
        <fullName evidence="5">Acyltransferase C-terminal domain-containing protein</fullName>
    </recommendedName>
</protein>
<feature type="domain" description="Acyltransferase C-terminal" evidence="5">
    <location>
        <begin position="82"/>
        <end position="128"/>
    </location>
</feature>
<keyword evidence="4" id="KW-0812">Transmembrane</keyword>
<evidence type="ECO:0000256" key="4">
    <source>
        <dbReference type="SAM" id="Phobius"/>
    </source>
</evidence>
<evidence type="ECO:0000259" key="5">
    <source>
        <dbReference type="Pfam" id="PF16076"/>
    </source>
</evidence>
<reference evidence="6" key="1">
    <citation type="submission" date="2021-12" db="EMBL/GenBank/DDBJ databases">
        <authorList>
            <person name="King R."/>
        </authorList>
    </citation>
    <scope>NUCLEOTIDE SEQUENCE</scope>
</reference>
<sequence length="162" mass="19336">MKITRKSWLQGKANRDQSLEHLRQHIHKFYVPLGRQFMVLFPEDGNFNQSFANKIIDYKIGDSVEWILDVTIAYSEKIPLHLLDVVPTDSEGMTNWLYDRFIEKDKMLEEFYRTGKFPAGSTTCVTRRVRQDNLRYLILHMFFIASSIFQYQMFSSLVSYFW</sequence>
<keyword evidence="3" id="KW-0012">Acyltransferase</keyword>
<dbReference type="EMBL" id="OU963909">
    <property type="protein sequence ID" value="CAH0400160.1"/>
    <property type="molecule type" value="Genomic_DNA"/>
</dbReference>
<dbReference type="Proteomes" id="UP001153292">
    <property type="component" value="Chromosome 16"/>
</dbReference>
<keyword evidence="4" id="KW-0472">Membrane</keyword>
<keyword evidence="4" id="KW-1133">Transmembrane helix</keyword>
<dbReference type="PANTHER" id="PTHR10983:SF2">
    <property type="entry name" value="ACYL-COA:LYSOPHOSPHATIDYLGLYCEROL ACYLTRANSFERASE 1"/>
    <property type="match status" value="1"/>
</dbReference>
<comment type="similarity">
    <text evidence="1">Belongs to the 1-acyl-sn-glycerol-3-phosphate acyltransferase family.</text>
</comment>
<name>A0ABN8AVK3_CHISP</name>
<evidence type="ECO:0000313" key="7">
    <source>
        <dbReference type="Proteomes" id="UP001153292"/>
    </source>
</evidence>
<accession>A0ABN8AVK3</accession>
<evidence type="ECO:0000313" key="6">
    <source>
        <dbReference type="EMBL" id="CAH0400160.1"/>
    </source>
</evidence>
<keyword evidence="7" id="KW-1185">Reference proteome</keyword>
<proteinExistence type="inferred from homology"/>
<dbReference type="PANTHER" id="PTHR10983">
    <property type="entry name" value="1-ACYLGLYCEROL-3-PHOSPHATE ACYLTRANSFERASE-RELATED"/>
    <property type="match status" value="1"/>
</dbReference>
<evidence type="ECO:0000256" key="3">
    <source>
        <dbReference type="ARBA" id="ARBA00023315"/>
    </source>
</evidence>
<organism evidence="6 7">
    <name type="scientific">Chilo suppressalis</name>
    <name type="common">Asiatic rice borer moth</name>
    <dbReference type="NCBI Taxonomy" id="168631"/>
    <lineage>
        <taxon>Eukaryota</taxon>
        <taxon>Metazoa</taxon>
        <taxon>Ecdysozoa</taxon>
        <taxon>Arthropoda</taxon>
        <taxon>Hexapoda</taxon>
        <taxon>Insecta</taxon>
        <taxon>Pterygota</taxon>
        <taxon>Neoptera</taxon>
        <taxon>Endopterygota</taxon>
        <taxon>Lepidoptera</taxon>
        <taxon>Glossata</taxon>
        <taxon>Ditrysia</taxon>
        <taxon>Pyraloidea</taxon>
        <taxon>Crambidae</taxon>
        <taxon>Crambinae</taxon>
        <taxon>Chilo</taxon>
    </lineage>
</organism>
<feature type="transmembrane region" description="Helical" evidence="4">
    <location>
        <begin position="136"/>
        <end position="154"/>
    </location>
</feature>
<evidence type="ECO:0000256" key="2">
    <source>
        <dbReference type="ARBA" id="ARBA00022679"/>
    </source>
</evidence>
<gene>
    <name evidence="6" type="ORF">CHILSU_LOCUS3347</name>
</gene>
<evidence type="ECO:0000256" key="1">
    <source>
        <dbReference type="ARBA" id="ARBA00008655"/>
    </source>
</evidence>
<dbReference type="Pfam" id="PF16076">
    <property type="entry name" value="Acyltransf_C"/>
    <property type="match status" value="1"/>
</dbReference>